<dbReference type="EMBL" id="BQKE01000003">
    <property type="protein sequence ID" value="GJM63926.1"/>
    <property type="molecule type" value="Genomic_DNA"/>
</dbReference>
<accession>A0AAN5AP31</accession>
<sequence>MTIFSDGLSRRDLVHHFCIVHSRFCADFNIVTRPNVRGYMQENLT</sequence>
<organism evidence="1 2">
    <name type="scientific">Persicobacter diffluens</name>
    <dbReference type="NCBI Taxonomy" id="981"/>
    <lineage>
        <taxon>Bacteria</taxon>
        <taxon>Pseudomonadati</taxon>
        <taxon>Bacteroidota</taxon>
        <taxon>Cytophagia</taxon>
        <taxon>Cytophagales</taxon>
        <taxon>Persicobacteraceae</taxon>
        <taxon>Persicobacter</taxon>
    </lineage>
</organism>
<proteinExistence type="predicted"/>
<evidence type="ECO:0000313" key="1">
    <source>
        <dbReference type="EMBL" id="GJM63926.1"/>
    </source>
</evidence>
<dbReference type="AlphaFoldDB" id="A0AAN5AP31"/>
<protein>
    <submittedName>
        <fullName evidence="1">Uncharacterized protein</fullName>
    </submittedName>
</protein>
<name>A0AAN5AP31_9BACT</name>
<evidence type="ECO:0000313" key="2">
    <source>
        <dbReference type="Proteomes" id="UP001310022"/>
    </source>
</evidence>
<gene>
    <name evidence="1" type="ORF">PEDI_44780</name>
</gene>
<comment type="caution">
    <text evidence="1">The sequence shown here is derived from an EMBL/GenBank/DDBJ whole genome shotgun (WGS) entry which is preliminary data.</text>
</comment>
<dbReference type="Proteomes" id="UP001310022">
    <property type="component" value="Unassembled WGS sequence"/>
</dbReference>
<keyword evidence="2" id="KW-1185">Reference proteome</keyword>
<reference evidence="1 2" key="1">
    <citation type="submission" date="2021-12" db="EMBL/GenBank/DDBJ databases">
        <title>Genome sequencing of bacteria with rrn-lacking chromosome and rrn-plasmid.</title>
        <authorList>
            <person name="Anda M."/>
            <person name="Iwasaki W."/>
        </authorList>
    </citation>
    <scope>NUCLEOTIDE SEQUENCE [LARGE SCALE GENOMIC DNA]</scope>
    <source>
        <strain evidence="1 2">NBRC 15940</strain>
    </source>
</reference>